<protein>
    <recommendedName>
        <fullName evidence="5">Chromosome partition protein Smc</fullName>
    </recommendedName>
</protein>
<feature type="coiled-coil region" evidence="1">
    <location>
        <begin position="104"/>
        <end position="159"/>
    </location>
</feature>
<evidence type="ECO:0000256" key="1">
    <source>
        <dbReference type="SAM" id="Coils"/>
    </source>
</evidence>
<keyword evidence="1" id="KW-0175">Coiled coil</keyword>
<dbReference type="RefSeq" id="WP_068216361.1">
    <property type="nucleotide sequence ID" value="NZ_CP139724.1"/>
</dbReference>
<evidence type="ECO:0000256" key="2">
    <source>
        <dbReference type="SAM" id="SignalP"/>
    </source>
</evidence>
<name>A0A150XG75_9BACT</name>
<comment type="caution">
    <text evidence="3">The sequence shown here is derived from an EMBL/GenBank/DDBJ whole genome shotgun (WGS) entry which is preliminary data.</text>
</comment>
<keyword evidence="4" id="KW-1185">Reference proteome</keyword>
<reference evidence="3 4" key="1">
    <citation type="submission" date="2016-01" db="EMBL/GenBank/DDBJ databases">
        <title>Genome sequencing of Roseivirga spongicola UST030701-084.</title>
        <authorList>
            <person name="Selvaratnam C."/>
            <person name="Thevarajoo S."/>
            <person name="Goh K.M."/>
            <person name="Ee R."/>
            <person name="Chan K.-G."/>
            <person name="Chong C.S."/>
        </authorList>
    </citation>
    <scope>NUCLEOTIDE SEQUENCE [LARGE SCALE GENOMIC DNA]</scope>
    <source>
        <strain evidence="3 4">UST030701-084</strain>
    </source>
</reference>
<evidence type="ECO:0000313" key="3">
    <source>
        <dbReference type="EMBL" id="KYG77718.1"/>
    </source>
</evidence>
<dbReference type="PROSITE" id="PS51257">
    <property type="entry name" value="PROKAR_LIPOPROTEIN"/>
    <property type="match status" value="1"/>
</dbReference>
<dbReference type="AlphaFoldDB" id="A0A150XG75"/>
<dbReference type="OrthoDB" id="597123at2"/>
<keyword evidence="2" id="KW-0732">Signal</keyword>
<feature type="signal peptide" evidence="2">
    <location>
        <begin position="1"/>
        <end position="24"/>
    </location>
</feature>
<feature type="coiled-coil region" evidence="1">
    <location>
        <begin position="27"/>
        <end position="75"/>
    </location>
</feature>
<dbReference type="EMBL" id="LRPC01000001">
    <property type="protein sequence ID" value="KYG77718.1"/>
    <property type="molecule type" value="Genomic_DNA"/>
</dbReference>
<proteinExistence type="predicted"/>
<feature type="chain" id="PRO_5007574644" description="Chromosome partition protein Smc" evidence="2">
    <location>
        <begin position="25"/>
        <end position="305"/>
    </location>
</feature>
<gene>
    <name evidence="3" type="ORF">AWW68_02815</name>
</gene>
<sequence>MKKRTLNRIKLPVALMLGATVVLSSCNQKDEQKIAEQSDEIERIEQALAERDSTYNKLIAMLNQAESQVAEIAERENLAINATSEGNKSEDQLVTELKLIDELVKESNLSIQRLKAEVKESNIEISAFKTRIDQLSAALDEQRKTITSLKAELADKNQELQVFAVKYDSIKIETVSQKQLITEKEQEIDLLTDYNNNLNKVHYAVGSYRDLKEQGLVDKEGGFLWIGRTIDLKASAQAENFIETDIREFSELKIEADRFELVTEHPAESYTVIQDELDPEVKYIKVLDAKKFWELSNYLVVTTKG</sequence>
<organism evidence="3 4">
    <name type="scientific">Roseivirga spongicola</name>
    <dbReference type="NCBI Taxonomy" id="333140"/>
    <lineage>
        <taxon>Bacteria</taxon>
        <taxon>Pseudomonadati</taxon>
        <taxon>Bacteroidota</taxon>
        <taxon>Cytophagia</taxon>
        <taxon>Cytophagales</taxon>
        <taxon>Roseivirgaceae</taxon>
        <taxon>Roseivirga</taxon>
    </lineage>
</organism>
<accession>A0A150XG75</accession>
<evidence type="ECO:0008006" key="5">
    <source>
        <dbReference type="Google" id="ProtNLM"/>
    </source>
</evidence>
<evidence type="ECO:0000313" key="4">
    <source>
        <dbReference type="Proteomes" id="UP000075606"/>
    </source>
</evidence>
<dbReference type="Proteomes" id="UP000075606">
    <property type="component" value="Unassembled WGS sequence"/>
</dbReference>
<dbReference type="STRING" id="333140.AWW68_02815"/>